<name>A0A8H5P6Y0_9HYPO</name>
<dbReference type="PROSITE" id="PS50853">
    <property type="entry name" value="FN3"/>
    <property type="match status" value="1"/>
</dbReference>
<dbReference type="Gene3D" id="2.60.40.10">
    <property type="entry name" value="Immunoglobulins"/>
    <property type="match status" value="1"/>
</dbReference>
<accession>A0A8H5P6Y0</accession>
<dbReference type="Proteomes" id="UP000544095">
    <property type="component" value="Unassembled WGS sequence"/>
</dbReference>
<gene>
    <name evidence="2" type="ORF">FPANT_5752</name>
</gene>
<keyword evidence="3" id="KW-1185">Reference proteome</keyword>
<dbReference type="AlphaFoldDB" id="A0A8H5P6Y0"/>
<dbReference type="InterPro" id="IPR013783">
    <property type="entry name" value="Ig-like_fold"/>
</dbReference>
<reference evidence="2 3" key="1">
    <citation type="submission" date="2020-05" db="EMBL/GenBank/DDBJ databases">
        <title>Identification and distribution of gene clusters putatively required for synthesis of sphingolipid metabolism inhibitors in phylogenetically diverse species of the filamentous fungus Fusarium.</title>
        <authorList>
            <person name="Kim H.-S."/>
            <person name="Busman M."/>
            <person name="Brown D.W."/>
            <person name="Divon H."/>
            <person name="Uhlig S."/>
            <person name="Proctor R.H."/>
        </authorList>
    </citation>
    <scope>NUCLEOTIDE SEQUENCE [LARGE SCALE GENOMIC DNA]</scope>
    <source>
        <strain evidence="2 3">NRRL 25211</strain>
    </source>
</reference>
<dbReference type="SUPFAM" id="SSF52540">
    <property type="entry name" value="P-loop containing nucleoside triphosphate hydrolases"/>
    <property type="match status" value="1"/>
</dbReference>
<proteinExistence type="predicted"/>
<dbReference type="Gene3D" id="3.40.50.300">
    <property type="entry name" value="P-loop containing nucleotide triphosphate hydrolases"/>
    <property type="match status" value="1"/>
</dbReference>
<sequence>MDSTGNKSELNGFQPALGQQLQLGALYDARTRSFFSGMSLWDSESMAEKEKTNENQVQNADYYFTYSLDEARKENLLDIEGSLSLDLKMFSASGSAKYLNEKKSSQHEARVNVSCTVERRTRYIPMEVLSRIKYGNLLDNPQFTHFVSEVVEGGSATLTFARSCSSEEEATKVKGELKVKIVKIPVGGEASVDWKEGTKALMENMRISYSGAIAENVGSLEDAQRVAKEMPSKLAKQMNTLKYKLLPVELVDNKATRIIRAINTNIVNSTATALHDGDDVSVALRMVSEDTAFAKFPMVRKQIANFRDAFSVVETDFTSLARRLLPELRDGNTNQHEKETELLRAVKLYSRQVSVAQQFVEAKLQEADELRKTVAKLLADGFGDYLAASGQDGEGDENSDGDDLEEEWFEDQQTTMILQNSCKQLRDQRIQAVPGVAVVFGVTNVARAVRNGKKVATKIGDILLGHRGKLTIVTGELPSKPPPPAVSVNGQDLTVSWKLPDSSDGPIPVDNWIIRYRRVPNAEKDGAFPHAAEGELFSEIKCSDTATEAKLKQITDDCDYEIALAVHTLVGASAWSASVVGRTEKRTSEAHRIIDFFHKNEELLTQPPQEAGQVPWSFDNERRVINLGHHEYLSRKCSTERFKNEVAVRVVDVATQYRPEVQPAPFNSAKDTVVTVFTGPTGAGKSTQINAFVSYMLGGDIDDTVRLILIDDSQASQSSSVTQLVTCYRLRPLTAEFQGKTLIIVDTPGYADTRGPERDAFVTAAMSDFFQTVSHVNAVNLVCKGTETRTNIIKPVTSYVFSLFAKDVKSSLRTLYTFGDGLRLLAHDTLIELKWPVSNGEIHINNAAFTLSPQDNRLATYRDNWYNMIRGQRQLCLMVLKMTPVPTKGSAAVTRQRIALEEKCKLAEKNISDTATNAMVVMMQLKFFSVGLGLPKDAMMEVDQVSVETTNAPEGQYTTFCRDCKITCHEDCAYKNDDQKKDCSAMTNGYCTYCENKCKWDRHTNYWSIFRRVTSKKLVRQQQIIDEWAKGEKTKESAILGMLNEYLQKQGDLRDKMAELAKLNAKLAEDALQHDSSALLKYVEDLIGTAKSQSNREGYVTQLETARKTLALLSELEKHSSTGEPLAQDLTVLVEIMQDIRNEMDRRLLLDVPQRELEETKPSRLYNTLYAKLPDHIQRKVPKPLPEQTSRSTGALYKENLQSVVTLIHEILKDGGVVAALAAGPK</sequence>
<dbReference type="InterPro" id="IPR052090">
    <property type="entry name" value="Cytolytic_pore-forming_toxin"/>
</dbReference>
<protein>
    <submittedName>
        <fullName evidence="2">Neoverrucotoxin subunit beta</fullName>
    </submittedName>
</protein>
<dbReference type="EMBL" id="JAAOAR010000280">
    <property type="protein sequence ID" value="KAF5591195.1"/>
    <property type="molecule type" value="Genomic_DNA"/>
</dbReference>
<evidence type="ECO:0000259" key="1">
    <source>
        <dbReference type="PROSITE" id="PS50853"/>
    </source>
</evidence>
<organism evidence="2 3">
    <name type="scientific">Fusarium pseudoanthophilum</name>
    <dbReference type="NCBI Taxonomy" id="48495"/>
    <lineage>
        <taxon>Eukaryota</taxon>
        <taxon>Fungi</taxon>
        <taxon>Dikarya</taxon>
        <taxon>Ascomycota</taxon>
        <taxon>Pezizomycotina</taxon>
        <taxon>Sordariomycetes</taxon>
        <taxon>Hypocreomycetidae</taxon>
        <taxon>Hypocreales</taxon>
        <taxon>Nectriaceae</taxon>
        <taxon>Fusarium</taxon>
        <taxon>Fusarium fujikuroi species complex</taxon>
    </lineage>
</organism>
<dbReference type="CDD" id="cd00063">
    <property type="entry name" value="FN3"/>
    <property type="match status" value="1"/>
</dbReference>
<evidence type="ECO:0000313" key="2">
    <source>
        <dbReference type="EMBL" id="KAF5591195.1"/>
    </source>
</evidence>
<dbReference type="CDD" id="cd00882">
    <property type="entry name" value="Ras_like_GTPase"/>
    <property type="match status" value="1"/>
</dbReference>
<dbReference type="PANTHER" id="PTHR31594">
    <property type="entry name" value="AIG1-TYPE G DOMAIN-CONTAINING PROTEIN"/>
    <property type="match status" value="1"/>
</dbReference>
<dbReference type="PANTHER" id="PTHR31594:SF14">
    <property type="entry name" value="FIBRONECTIN TYPE-III DOMAIN-CONTAINING PROTEIN"/>
    <property type="match status" value="1"/>
</dbReference>
<comment type="caution">
    <text evidence="2">The sequence shown here is derived from an EMBL/GenBank/DDBJ whole genome shotgun (WGS) entry which is preliminary data.</text>
</comment>
<dbReference type="InterPro" id="IPR027417">
    <property type="entry name" value="P-loop_NTPase"/>
</dbReference>
<dbReference type="InterPro" id="IPR036116">
    <property type="entry name" value="FN3_sf"/>
</dbReference>
<dbReference type="InterPro" id="IPR003961">
    <property type="entry name" value="FN3_dom"/>
</dbReference>
<dbReference type="SUPFAM" id="SSF49265">
    <property type="entry name" value="Fibronectin type III"/>
    <property type="match status" value="1"/>
</dbReference>
<evidence type="ECO:0000313" key="3">
    <source>
        <dbReference type="Proteomes" id="UP000544095"/>
    </source>
</evidence>
<feature type="domain" description="Fibronectin type-III" evidence="1">
    <location>
        <begin position="477"/>
        <end position="586"/>
    </location>
</feature>